<feature type="domain" description="GST N-terminal" evidence="3">
    <location>
        <begin position="2"/>
        <end position="84"/>
    </location>
</feature>
<dbReference type="SUPFAM" id="SSF47616">
    <property type="entry name" value="GST C-terminal domain-like"/>
    <property type="match status" value="1"/>
</dbReference>
<dbReference type="AlphaFoldDB" id="A0AAV7KIJ5"/>
<dbReference type="SFLD" id="SFLDG00358">
    <property type="entry name" value="Main_(cytGST)"/>
    <property type="match status" value="1"/>
</dbReference>
<comment type="subcellular location">
    <subcellularLocation>
        <location evidence="1">Cytoplasm</location>
    </subcellularLocation>
</comment>
<keyword evidence="6" id="KW-1185">Reference proteome</keyword>
<accession>A0AAV7KIJ5</accession>
<dbReference type="InterPro" id="IPR036249">
    <property type="entry name" value="Thioredoxin-like_sf"/>
</dbReference>
<dbReference type="GO" id="GO:0006749">
    <property type="term" value="P:glutathione metabolic process"/>
    <property type="evidence" value="ECO:0007669"/>
    <property type="project" value="TreeGrafter"/>
</dbReference>
<dbReference type="InterPro" id="IPR051369">
    <property type="entry name" value="GST_Theta"/>
</dbReference>
<evidence type="ECO:0000256" key="2">
    <source>
        <dbReference type="ARBA" id="ARBA00022490"/>
    </source>
</evidence>
<dbReference type="PROSITE" id="PS50405">
    <property type="entry name" value="GST_CTER"/>
    <property type="match status" value="1"/>
</dbReference>
<evidence type="ECO:0000259" key="3">
    <source>
        <dbReference type="PROSITE" id="PS50404"/>
    </source>
</evidence>
<dbReference type="GO" id="GO:0005737">
    <property type="term" value="C:cytoplasm"/>
    <property type="evidence" value="ECO:0007669"/>
    <property type="project" value="UniProtKB-SubCell"/>
</dbReference>
<dbReference type="PROSITE" id="PS50404">
    <property type="entry name" value="GST_NTER"/>
    <property type="match status" value="1"/>
</dbReference>
<dbReference type="Proteomes" id="UP001165289">
    <property type="component" value="Unassembled WGS sequence"/>
</dbReference>
<evidence type="ECO:0000313" key="5">
    <source>
        <dbReference type="EMBL" id="KAI6660535.1"/>
    </source>
</evidence>
<evidence type="ECO:0000313" key="6">
    <source>
        <dbReference type="Proteomes" id="UP001165289"/>
    </source>
</evidence>
<dbReference type="InterPro" id="IPR010987">
    <property type="entry name" value="Glutathione-S-Trfase_C-like"/>
</dbReference>
<dbReference type="Pfam" id="PF00043">
    <property type="entry name" value="GST_C"/>
    <property type="match status" value="1"/>
</dbReference>
<dbReference type="EMBL" id="JAKMXF010000033">
    <property type="protein sequence ID" value="KAI6660535.1"/>
    <property type="molecule type" value="Genomic_DNA"/>
</dbReference>
<gene>
    <name evidence="5" type="ORF">LOD99_14119</name>
</gene>
<proteinExistence type="predicted"/>
<name>A0AAV7KIJ5_9METZ</name>
<dbReference type="InterPro" id="IPR004046">
    <property type="entry name" value="GST_C"/>
</dbReference>
<dbReference type="Gene3D" id="3.40.30.10">
    <property type="entry name" value="Glutaredoxin"/>
    <property type="match status" value="1"/>
</dbReference>
<dbReference type="SFLD" id="SFLDS00019">
    <property type="entry name" value="Glutathione_Transferase_(cytos"/>
    <property type="match status" value="1"/>
</dbReference>
<dbReference type="GO" id="GO:0004364">
    <property type="term" value="F:glutathione transferase activity"/>
    <property type="evidence" value="ECO:0007669"/>
    <property type="project" value="TreeGrafter"/>
</dbReference>
<dbReference type="PANTHER" id="PTHR43917">
    <property type="match status" value="1"/>
</dbReference>
<dbReference type="Gene3D" id="1.20.1050.10">
    <property type="match status" value="1"/>
</dbReference>
<dbReference type="InterPro" id="IPR004045">
    <property type="entry name" value="Glutathione_S-Trfase_N"/>
</dbReference>
<dbReference type="SUPFAM" id="SSF52833">
    <property type="entry name" value="Thioredoxin-like"/>
    <property type="match status" value="1"/>
</dbReference>
<keyword evidence="2" id="KW-0963">Cytoplasm</keyword>
<feature type="domain" description="GST C-terminal" evidence="4">
    <location>
        <begin position="90"/>
        <end position="217"/>
    </location>
</feature>
<sequence length="235" mass="27153">MSELKLFCDLVSQPCRAIVLLLEINNIPHQREVISLLKGEHRKHEELLAANPNKMLPVIKDGTFVIYESATILRYLCSSRDLPDHWYPKDLKKRVLVDQFFDWFPTNLRKGASGWFLNEVLLKKPSTDPLIEQSKETLRKALTIFNDFTLRDSKFIAGEEISVADIQAVCELTQHWAIGINIYTGYANVERWIADCTKELQPHFNNVYVEIYKMRDLGVLGTGIQPLNYTPKFNN</sequence>
<organism evidence="5 6">
    <name type="scientific">Oopsacas minuta</name>
    <dbReference type="NCBI Taxonomy" id="111878"/>
    <lineage>
        <taxon>Eukaryota</taxon>
        <taxon>Metazoa</taxon>
        <taxon>Porifera</taxon>
        <taxon>Hexactinellida</taxon>
        <taxon>Hexasterophora</taxon>
        <taxon>Lyssacinosida</taxon>
        <taxon>Leucopsacidae</taxon>
        <taxon>Oopsacas</taxon>
    </lineage>
</organism>
<evidence type="ECO:0000256" key="1">
    <source>
        <dbReference type="ARBA" id="ARBA00004496"/>
    </source>
</evidence>
<reference evidence="5 6" key="1">
    <citation type="journal article" date="2023" name="BMC Biol.">
        <title>The compact genome of the sponge Oopsacas minuta (Hexactinellida) is lacking key metazoan core genes.</title>
        <authorList>
            <person name="Santini S."/>
            <person name="Schenkelaars Q."/>
            <person name="Jourda C."/>
            <person name="Duchesne M."/>
            <person name="Belahbib H."/>
            <person name="Rocher C."/>
            <person name="Selva M."/>
            <person name="Riesgo A."/>
            <person name="Vervoort M."/>
            <person name="Leys S.P."/>
            <person name="Kodjabachian L."/>
            <person name="Le Bivic A."/>
            <person name="Borchiellini C."/>
            <person name="Claverie J.M."/>
            <person name="Renard E."/>
        </authorList>
    </citation>
    <scope>NUCLEOTIDE SEQUENCE [LARGE SCALE GENOMIC DNA]</scope>
    <source>
        <strain evidence="5">SPO-2</strain>
    </source>
</reference>
<dbReference type="InterPro" id="IPR040079">
    <property type="entry name" value="Glutathione_S-Trfase"/>
</dbReference>
<dbReference type="Pfam" id="PF13409">
    <property type="entry name" value="GST_N_2"/>
    <property type="match status" value="1"/>
</dbReference>
<protein>
    <submittedName>
        <fullName evidence="5">Glutathione S-transferase theta-2-like</fullName>
    </submittedName>
</protein>
<comment type="caution">
    <text evidence="5">The sequence shown here is derived from an EMBL/GenBank/DDBJ whole genome shotgun (WGS) entry which is preliminary data.</text>
</comment>
<dbReference type="PANTHER" id="PTHR43917:SF8">
    <property type="entry name" value="GH16740P-RELATED"/>
    <property type="match status" value="1"/>
</dbReference>
<dbReference type="InterPro" id="IPR036282">
    <property type="entry name" value="Glutathione-S-Trfase_C_sf"/>
</dbReference>
<evidence type="ECO:0000259" key="4">
    <source>
        <dbReference type="PROSITE" id="PS50405"/>
    </source>
</evidence>